<keyword evidence="2" id="KW-1185">Reference proteome</keyword>
<name>A0A5E4XQU6_9BURK</name>
<gene>
    <name evidence="1" type="ORF">PHO31112_04032</name>
</gene>
<dbReference type="AlphaFoldDB" id="A0A5E4XQU6"/>
<dbReference type="EMBL" id="CABPSM010000013">
    <property type="protein sequence ID" value="VVE38727.1"/>
    <property type="molecule type" value="Genomic_DNA"/>
</dbReference>
<reference evidence="1 2" key="1">
    <citation type="submission" date="2019-08" db="EMBL/GenBank/DDBJ databases">
        <authorList>
            <person name="Peeters C."/>
        </authorList>
    </citation>
    <scope>NUCLEOTIDE SEQUENCE [LARGE SCALE GENOMIC DNA]</scope>
    <source>
        <strain evidence="1 2">LMG 31112</strain>
    </source>
</reference>
<sequence>MKKFTERFAAVFSQEQHKPPSFIAAKSEYRMLDARSILNHIETRTILYAPQKS</sequence>
<protein>
    <submittedName>
        <fullName evidence="1">Uncharacterized protein</fullName>
    </submittedName>
</protein>
<dbReference type="Proteomes" id="UP000343317">
    <property type="component" value="Unassembled WGS sequence"/>
</dbReference>
<evidence type="ECO:0000313" key="1">
    <source>
        <dbReference type="EMBL" id="VVE38727.1"/>
    </source>
</evidence>
<proteinExistence type="predicted"/>
<organism evidence="1 2">
    <name type="scientific">Pandoraea horticolens</name>
    <dbReference type="NCBI Taxonomy" id="2508298"/>
    <lineage>
        <taxon>Bacteria</taxon>
        <taxon>Pseudomonadati</taxon>
        <taxon>Pseudomonadota</taxon>
        <taxon>Betaproteobacteria</taxon>
        <taxon>Burkholderiales</taxon>
        <taxon>Burkholderiaceae</taxon>
        <taxon>Pandoraea</taxon>
    </lineage>
</organism>
<accession>A0A5E4XQU6</accession>
<evidence type="ECO:0000313" key="2">
    <source>
        <dbReference type="Proteomes" id="UP000343317"/>
    </source>
</evidence>